<dbReference type="STRING" id="697281.Mahau_1539"/>
<dbReference type="Proteomes" id="UP000008457">
    <property type="component" value="Chromosome"/>
</dbReference>
<reference evidence="5" key="1">
    <citation type="submission" date="2010-11" db="EMBL/GenBank/DDBJ databases">
        <title>The complete genome of Mahella australiensis DSM 15567.</title>
        <authorList>
            <consortium name="US DOE Joint Genome Institute (JGI-PGF)"/>
            <person name="Lucas S."/>
            <person name="Copeland A."/>
            <person name="Lapidus A."/>
            <person name="Bruce D."/>
            <person name="Goodwin L."/>
            <person name="Pitluck S."/>
            <person name="Kyrpides N."/>
            <person name="Mavromatis K."/>
            <person name="Pagani I."/>
            <person name="Ivanova N."/>
            <person name="Teshima H."/>
            <person name="Brettin T."/>
            <person name="Detter J.C."/>
            <person name="Han C."/>
            <person name="Tapia R."/>
            <person name="Land M."/>
            <person name="Hauser L."/>
            <person name="Markowitz V."/>
            <person name="Cheng J.-F."/>
            <person name="Hugenholtz P."/>
            <person name="Woyke T."/>
            <person name="Wu D."/>
            <person name="Spring S."/>
            <person name="Pukall R."/>
            <person name="Steenblock K."/>
            <person name="Schneider S."/>
            <person name="Klenk H.-P."/>
            <person name="Eisen J.A."/>
        </authorList>
    </citation>
    <scope>NUCLEOTIDE SEQUENCE [LARGE SCALE GENOMIC DNA]</scope>
    <source>
        <strain evidence="5">DSM 15567 / CIP 107919 / 50-1 BON</strain>
    </source>
</reference>
<dbReference type="PANTHER" id="PTHR37947:SF2">
    <property type="entry name" value="VON WILLEBRAND FACTOR TYPE A"/>
    <property type="match status" value="1"/>
</dbReference>
<evidence type="ECO:0000256" key="2">
    <source>
        <dbReference type="SAM" id="Phobius"/>
    </source>
</evidence>
<evidence type="ECO:0000256" key="1">
    <source>
        <dbReference type="SAM" id="MobiDB-lite"/>
    </source>
</evidence>
<keyword evidence="5" id="KW-1185">Reference proteome</keyword>
<name>F3ZYI6_MAHA5</name>
<dbReference type="eggNOG" id="COG5426">
    <property type="taxonomic scope" value="Bacteria"/>
</dbReference>
<dbReference type="CDD" id="cd00198">
    <property type="entry name" value="vWFA"/>
    <property type="match status" value="1"/>
</dbReference>
<organism evidence="4 5">
    <name type="scientific">Mahella australiensis (strain DSM 15567 / CIP 107919 / 50-1 BON)</name>
    <dbReference type="NCBI Taxonomy" id="697281"/>
    <lineage>
        <taxon>Bacteria</taxon>
        <taxon>Bacillati</taxon>
        <taxon>Bacillota</taxon>
        <taxon>Clostridia</taxon>
        <taxon>Thermoanaerobacterales</taxon>
        <taxon>Thermoanaerobacterales Family IV. Incertae Sedis</taxon>
        <taxon>Mahella</taxon>
    </lineage>
</organism>
<dbReference type="SMART" id="SM00327">
    <property type="entry name" value="VWA"/>
    <property type="match status" value="2"/>
</dbReference>
<dbReference type="eggNOG" id="COG2304">
    <property type="taxonomic scope" value="Bacteria"/>
</dbReference>
<dbReference type="EMBL" id="CP002360">
    <property type="protein sequence ID" value="AEE96728.1"/>
    <property type="molecule type" value="Genomic_DNA"/>
</dbReference>
<evidence type="ECO:0000313" key="5">
    <source>
        <dbReference type="Proteomes" id="UP000008457"/>
    </source>
</evidence>
<dbReference type="SUPFAM" id="SSF53300">
    <property type="entry name" value="vWA-like"/>
    <property type="match status" value="2"/>
</dbReference>
<feature type="domain" description="VWFA" evidence="3">
    <location>
        <begin position="406"/>
        <end position="576"/>
    </location>
</feature>
<keyword evidence="2" id="KW-0812">Transmembrane</keyword>
<feature type="transmembrane region" description="Helical" evidence="2">
    <location>
        <begin position="36"/>
        <end position="57"/>
    </location>
</feature>
<dbReference type="AlphaFoldDB" id="F3ZYI6"/>
<dbReference type="InterPro" id="IPR010768">
    <property type="entry name" value="GATase1-like"/>
</dbReference>
<dbReference type="HOGENOM" id="CLU_007196_0_0_9"/>
<gene>
    <name evidence="4" type="ordered locus">Mahau_1539</name>
</gene>
<evidence type="ECO:0000313" key="4">
    <source>
        <dbReference type="EMBL" id="AEE96728.1"/>
    </source>
</evidence>
<dbReference type="OrthoDB" id="9781333at2"/>
<evidence type="ECO:0000259" key="3">
    <source>
        <dbReference type="PROSITE" id="PS50234"/>
    </source>
</evidence>
<dbReference type="Pfam" id="PF00092">
    <property type="entry name" value="VWA"/>
    <property type="match status" value="1"/>
</dbReference>
<dbReference type="InterPro" id="IPR002035">
    <property type="entry name" value="VWF_A"/>
</dbReference>
<dbReference type="Gene3D" id="3.40.50.410">
    <property type="entry name" value="von Willebrand factor, type A domain"/>
    <property type="match status" value="2"/>
</dbReference>
<dbReference type="InterPro" id="IPR036465">
    <property type="entry name" value="vWFA_dom_sf"/>
</dbReference>
<keyword evidence="2" id="KW-0472">Membrane</keyword>
<dbReference type="PROSITE" id="PS50234">
    <property type="entry name" value="VWFA"/>
    <property type="match status" value="1"/>
</dbReference>
<dbReference type="Gene3D" id="3.40.50.880">
    <property type="match status" value="1"/>
</dbReference>
<dbReference type="Pfam" id="PF07090">
    <property type="entry name" value="GATase1_like"/>
    <property type="match status" value="1"/>
</dbReference>
<dbReference type="Pfam" id="PF13519">
    <property type="entry name" value="VWA_2"/>
    <property type="match status" value="1"/>
</dbReference>
<feature type="region of interest" description="Disordered" evidence="1">
    <location>
        <begin position="856"/>
        <end position="948"/>
    </location>
</feature>
<reference evidence="4 5" key="2">
    <citation type="journal article" date="2011" name="Stand. Genomic Sci.">
        <title>Complete genome sequence of Mahella australiensis type strain (50-1 BON).</title>
        <authorList>
            <person name="Sikorski J."/>
            <person name="Teshima H."/>
            <person name="Nolan M."/>
            <person name="Lucas S."/>
            <person name="Hammon N."/>
            <person name="Deshpande S."/>
            <person name="Cheng J.F."/>
            <person name="Pitluck S."/>
            <person name="Liolios K."/>
            <person name="Pagani I."/>
            <person name="Ivanova N."/>
            <person name="Huntemann M."/>
            <person name="Mavromatis K."/>
            <person name="Ovchinikova G."/>
            <person name="Pati A."/>
            <person name="Tapia R."/>
            <person name="Han C."/>
            <person name="Goodwin L."/>
            <person name="Chen A."/>
            <person name="Palaniappan K."/>
            <person name="Land M."/>
            <person name="Hauser L."/>
            <person name="Ngatchou-Djao O.D."/>
            <person name="Rohde M."/>
            <person name="Pukall R."/>
            <person name="Spring S."/>
            <person name="Abt B."/>
            <person name="Goker M."/>
            <person name="Detter J.C."/>
            <person name="Woyke T."/>
            <person name="Bristow J."/>
            <person name="Markowitz V."/>
            <person name="Hugenholtz P."/>
            <person name="Eisen J.A."/>
            <person name="Kyrpides N.C."/>
            <person name="Klenk H.P."/>
            <person name="Lapidus A."/>
        </authorList>
    </citation>
    <scope>NUCLEOTIDE SEQUENCE [LARGE SCALE GENOMIC DNA]</scope>
    <source>
        <strain evidence="5">DSM 15567 / CIP 107919 / 50-1 BON</strain>
    </source>
</reference>
<feature type="compositionally biased region" description="Basic and acidic residues" evidence="1">
    <location>
        <begin position="885"/>
        <end position="905"/>
    </location>
</feature>
<dbReference type="InterPro" id="IPR029062">
    <property type="entry name" value="Class_I_gatase-like"/>
</dbReference>
<dbReference type="PANTHER" id="PTHR37947">
    <property type="entry name" value="BLL2462 PROTEIN"/>
    <property type="match status" value="1"/>
</dbReference>
<dbReference type="RefSeq" id="WP_013781157.1">
    <property type="nucleotide sequence ID" value="NC_015520.1"/>
</dbReference>
<protein>
    <submittedName>
        <fullName evidence="4">von Willebrand factor type A</fullName>
    </submittedName>
</protein>
<dbReference type="KEGG" id="mas:Mahau_1539"/>
<sequence>MAIDFINPWLLLLVVPVAAFIIWASRHGRRTRKDRYVTAIRMVITMLIILSLAGFSLKVRSDETAVVFVADLSASMSGAKDAMADFIKQSMEFKPEGFKTGVLAFGKNALVEQSIADEMNFRQWETTPDVNHTDIDSALQTAGAIMPGDAGKRIVLMTDGNQNTGDAVKRAMALAQQGVRVDAVFLDSMPEQEVQITSLDIPSELYEGQSYDISVAIDSTVNASAVLRLYADRQLIGQQDVQIQKGENRFIFKDKADTSGIKTYEAELQTDKDGVLQNNQMDAYVNIKGVPTVGIVEGQEGEGREIIKILEAADIKTTLFTPHTLPSDLEELRKFQALILCDVSFDDIGEERMPAIDSFVKVLGRGMLVSGGDNSYMLGGYMGTQLEKMLPVDMDLSKKADIPSLGLVLVIDKSGSMTDGQYGITKLEMAKEAAIRSTEALRPTDSVGVICFDDAASWVVGMRQADDLAEIQDSIGTIRPGGGTNMYPALDLAYKALEEADTKLKHIIVLTDGQSATGDFDGIAHRMAEDGITLSSVAVGMDADKNLLSRLAEIGNGRYYYTDEFSNIPKILTKETYLATQSYLQNRTFYPTVTGYSPIIADFRSGFPLLHGYTATTPKPLANVVLSSDRSDPVLAQWQYGLGNVVAWTSDLRGAWTQDWLTWDKGAEFWLNAVSSILPSDEQSAGLIQVERDGDKGKLTLTTDKTTQSDAVVIAPDGKQQSVELQASRPGQYSGSFDIDEPGVYLVRAQQQEDGKVINAVDSGLAITYSPEYDIRYKSSKRLLEQVVAKTGGRIIDRPEQVFADDSEPVWKQTELAPYLLPLALLLFVLDIALRRLKIEALWAALMASLPERRKYRPTQADEQSVNPAHIDVKLVSPSKPAAEGARKLDERSDERSAVDVRVADKQPTAGEQTADEQPATNKQENGQPADIASRLMDARRTHRQKRL</sequence>
<proteinExistence type="predicted"/>
<feature type="transmembrane region" description="Helical" evidence="2">
    <location>
        <begin position="6"/>
        <end position="24"/>
    </location>
</feature>
<keyword evidence="2" id="KW-1133">Transmembrane helix</keyword>
<accession>F3ZYI6</accession>
<dbReference type="SUPFAM" id="SSF52317">
    <property type="entry name" value="Class I glutamine amidotransferase-like"/>
    <property type="match status" value="1"/>
</dbReference>